<feature type="transmembrane region" description="Helical" evidence="1">
    <location>
        <begin position="87"/>
        <end position="115"/>
    </location>
</feature>
<protein>
    <submittedName>
        <fullName evidence="2">Uncharacterized protein</fullName>
    </submittedName>
</protein>
<feature type="transmembrane region" description="Helical" evidence="1">
    <location>
        <begin position="46"/>
        <end position="67"/>
    </location>
</feature>
<keyword evidence="3" id="KW-1185">Reference proteome</keyword>
<sequence>MFGLLIKSLSDKIKADIKKNLKNNAIYRKHCWNLPERIQVYCSTHYLKAMLILWTAAGCSLLIAELFRSQFHSVASTHLKGVTTLPTWMSSLLGGQLTIIGIVFPLVVGLISVLFQKKSSRIHIQSAYQLHSGYMFAGLSGLSLAAFILIGGMVSSIGDKYLDVAFAITALVWMLFNISLSIWFFITSLNILDDKKRDRLMLKYFQSEIVSNYIIRSQIDSSINYLSIHIDKQHIKGIEIVNRYDSNMHLIHHNLHEDKEIRDVKLWLVNLLFRRLKPVKGKTGKIIITSSLKHNKNKITLLASSDVIIPRYWTFLFKICFIKGPKENRKAYRNITRDFYGEAYDALSDRNISTFIAATDRLIETYTTLKKSFQCNSMNYLDKYNDSGSLVTFSQSFHHDFYAFNHEAVKSLETTGEYFRKIIDVPFSIYRELDCVKINEFQQCIQSLFYLWHALINWRSGYGDNLSISQEQRYRELIRCLIGEWESWYMWRRPNDKSEDRLDDYSEHLLYHLNQTAQIAMTAIMADDRFASDHSSDMLLLWFSQNRFEQHFEEYRWHSFFLTPSYLTMTPDSQEWLSILRGYPYSYEAAQSIIFSNALADIRLLTAGYIISHVKQRNNIRLKEVIKRLLKSELVYPTGANDQMTATFTSATDIIDSIIRLGYQQDTHKGYWYEKLSDLVEKFSAYNETKMISGRIHMGIYEDVSNIYEGYTDIAFYLSSSPHPVSRRVLNALNDNIFSYHRKERIIFQLERMKRDKETSSRGYLMSKEEFKNKINFFNETLDAYIQAFNQSLYTDLLNADIDTARLKKTDLTLTQELPQTLTQNTLLSHFSFRTSEDSTKQWETKCICTEIPKNIISRDINSNFFEDLTSISNVEKHMLHNVYHRLLHLSSSRTEIVHDVEELLKNLREITSDEDNYTLILFGTYFGQTLRELTHHENRHSELGITLNTISNVRDLMPIRVNNCDIYQVWRQNENHSLLIRNSIFGDIYFFSDSDNTLFNSSWQSSDENPLEGIVTTCWKQEMEIKGSAVARFEHL</sequence>
<dbReference type="Proteomes" id="UP001238370">
    <property type="component" value="Chromosome"/>
</dbReference>
<feature type="transmembrane region" description="Helical" evidence="1">
    <location>
        <begin position="136"/>
        <end position="158"/>
    </location>
</feature>
<gene>
    <name evidence="2" type="ORF">MQ095_11295</name>
</gene>
<accession>A0ABY8SCQ0</accession>
<name>A0ABY8SCQ0_9GAMM</name>
<organism evidence="2 3">
    <name type="scientific">Edwardsiella anguillarum</name>
    <dbReference type="NCBI Taxonomy" id="1821960"/>
    <lineage>
        <taxon>Bacteria</taxon>
        <taxon>Pseudomonadati</taxon>
        <taxon>Pseudomonadota</taxon>
        <taxon>Gammaproteobacteria</taxon>
        <taxon>Enterobacterales</taxon>
        <taxon>Hafniaceae</taxon>
        <taxon>Edwardsiella</taxon>
    </lineage>
</organism>
<dbReference type="EMBL" id="CP094302">
    <property type="protein sequence ID" value="WHP82391.1"/>
    <property type="molecule type" value="Genomic_DNA"/>
</dbReference>
<keyword evidence="1" id="KW-1133">Transmembrane helix</keyword>
<reference evidence="2 3" key="1">
    <citation type="submission" date="2022-03" db="EMBL/GenBank/DDBJ databases">
        <title>Survey of Intraspecific Variation of Edwardsiella anguillarum Isolates from Non-Anguillid Fish Host Originating from Varied Geographic Locations.</title>
        <authorList>
            <person name="Armwood A.R."/>
            <person name="Woodyard E."/>
            <person name="Waldbieser G.C."/>
            <person name="Camus A.C."/>
            <person name="Divya D."/>
            <person name="Tekedar H."/>
            <person name="Soto E."/>
            <person name="Stein C."/>
            <person name="Ucko M."/>
            <person name="Ware C."/>
            <person name="Griffin M.J."/>
        </authorList>
    </citation>
    <scope>NUCLEOTIDE SEQUENCE [LARGE SCALE GENOMIC DNA]</scope>
    <source>
        <strain evidence="2 3">R18-35-2</strain>
    </source>
</reference>
<keyword evidence="1" id="KW-0472">Membrane</keyword>
<feature type="transmembrane region" description="Helical" evidence="1">
    <location>
        <begin position="164"/>
        <end position="192"/>
    </location>
</feature>
<evidence type="ECO:0000313" key="2">
    <source>
        <dbReference type="EMBL" id="WHP82391.1"/>
    </source>
</evidence>
<evidence type="ECO:0000256" key="1">
    <source>
        <dbReference type="SAM" id="Phobius"/>
    </source>
</evidence>
<proteinExistence type="predicted"/>
<keyword evidence="1" id="KW-0812">Transmembrane</keyword>
<dbReference type="RefSeq" id="WP_034165300.1">
    <property type="nucleotide sequence ID" value="NZ_CP094302.2"/>
</dbReference>
<evidence type="ECO:0000313" key="3">
    <source>
        <dbReference type="Proteomes" id="UP001238370"/>
    </source>
</evidence>